<sequence length="250" mass="28779">MLCIDNRCTDVYWNLAAEEYLLKQKRDNYFMLWQSEPCVVMGKHQNVQAEVDEGFTGRQGIALARRFSGGGAVYHDGGNINLSFIETVDRPDFEYYLQQTIDFLEKTGVTAYSDKRMGIYVDGRKVSGSAQCIHRNRVMYHCTLLYSTDLDALNAALSGGQEVESLLPGSATVRAVPSVRSEVANIRDYLAVPLSVRRFIRLLFHYFLEDDRNSISRFTQEDLKVIERLRREKYASEDWIYNKNDNLKLN</sequence>
<dbReference type="HOGENOM" id="CLU_022986_0_0_10"/>
<accession>F3PRM0</accession>
<keyword evidence="3" id="KW-0436">Ligase</keyword>
<dbReference type="GeneID" id="86049053"/>
<feature type="domain" description="BPL/LPL catalytic" evidence="2">
    <location>
        <begin position="24"/>
        <end position="191"/>
    </location>
</feature>
<dbReference type="CDD" id="cd16443">
    <property type="entry name" value="LplA"/>
    <property type="match status" value="1"/>
</dbReference>
<comment type="caution">
    <text evidence="3">The sequence shown here is derived from an EMBL/GenBank/DDBJ whole genome shotgun (WGS) entry which is preliminary data.</text>
</comment>
<reference evidence="3 4" key="1">
    <citation type="submission" date="2011-02" db="EMBL/GenBank/DDBJ databases">
        <authorList>
            <person name="Weinstock G."/>
            <person name="Sodergren E."/>
            <person name="Clifton S."/>
            <person name="Fulton L."/>
            <person name="Fulton B."/>
            <person name="Courtney L."/>
            <person name="Fronick C."/>
            <person name="Harrison M."/>
            <person name="Strong C."/>
            <person name="Farmer C."/>
            <person name="Delahaunty K."/>
            <person name="Markovic C."/>
            <person name="Hall O."/>
            <person name="Minx P."/>
            <person name="Tomlinson C."/>
            <person name="Mitreva M."/>
            <person name="Hou S."/>
            <person name="Chen J."/>
            <person name="Wollam A."/>
            <person name="Pepin K.H."/>
            <person name="Johnson M."/>
            <person name="Bhonagiri V."/>
            <person name="Zhang X."/>
            <person name="Suruliraj S."/>
            <person name="Warren W."/>
            <person name="Chinwalla A."/>
            <person name="Mardis E.R."/>
            <person name="Wilson R.K."/>
        </authorList>
    </citation>
    <scope>NUCLEOTIDE SEQUENCE [LARGE SCALE GENOMIC DNA]</scope>
    <source>
        <strain evidence="3 4">YIT 12057</strain>
    </source>
</reference>
<dbReference type="PANTHER" id="PTHR12561">
    <property type="entry name" value="LIPOATE-PROTEIN LIGASE"/>
    <property type="match status" value="1"/>
</dbReference>
<dbReference type="InterPro" id="IPR004143">
    <property type="entry name" value="BPL_LPL_catalytic"/>
</dbReference>
<dbReference type="UniPathway" id="UPA00537">
    <property type="reaction ID" value="UER00595"/>
</dbReference>
<comment type="pathway">
    <text evidence="1">Protein modification; protein lipoylation via exogenous pathway; protein N(6)-(lipoyl)lysine from lipoate: step 2/2.</text>
</comment>
<dbReference type="GO" id="GO:0009249">
    <property type="term" value="P:protein lipoylation"/>
    <property type="evidence" value="ECO:0007669"/>
    <property type="project" value="InterPro"/>
</dbReference>
<dbReference type="Proteomes" id="UP000003416">
    <property type="component" value="Unassembled WGS sequence"/>
</dbReference>
<protein>
    <submittedName>
        <fullName evidence="3">Lipoyltransferase and lipoate-protein ligase</fullName>
    </submittedName>
</protein>
<keyword evidence="3" id="KW-0808">Transferase</keyword>
<dbReference type="EMBL" id="AFBN01000024">
    <property type="protein sequence ID" value="EGF58351.1"/>
    <property type="molecule type" value="Genomic_DNA"/>
</dbReference>
<gene>
    <name evidence="3" type="ORF">HMPREF9446_01371</name>
</gene>
<dbReference type="SUPFAM" id="SSF55681">
    <property type="entry name" value="Class II aaRS and biotin synthetases"/>
    <property type="match status" value="1"/>
</dbReference>
<dbReference type="AlphaFoldDB" id="F3PRM0"/>
<evidence type="ECO:0000313" key="3">
    <source>
        <dbReference type="EMBL" id="EGF58351.1"/>
    </source>
</evidence>
<dbReference type="Pfam" id="PF21948">
    <property type="entry name" value="LplA-B_cat"/>
    <property type="match status" value="1"/>
</dbReference>
<dbReference type="InterPro" id="IPR004562">
    <property type="entry name" value="LipoylTrfase_LipoateP_Ligase"/>
</dbReference>
<keyword evidence="4" id="KW-1185">Reference proteome</keyword>
<evidence type="ECO:0000313" key="4">
    <source>
        <dbReference type="Proteomes" id="UP000003416"/>
    </source>
</evidence>
<dbReference type="eggNOG" id="COG0095">
    <property type="taxonomic scope" value="Bacteria"/>
</dbReference>
<dbReference type="PROSITE" id="PS51733">
    <property type="entry name" value="BPL_LPL_CATALYTIC"/>
    <property type="match status" value="1"/>
</dbReference>
<name>F3PRM0_9BACE</name>
<evidence type="ECO:0000259" key="2">
    <source>
        <dbReference type="PROSITE" id="PS51733"/>
    </source>
</evidence>
<dbReference type="GO" id="GO:0016874">
    <property type="term" value="F:ligase activity"/>
    <property type="evidence" value="ECO:0007669"/>
    <property type="project" value="UniProtKB-KW"/>
</dbReference>
<dbReference type="RefSeq" id="WP_009124599.1">
    <property type="nucleotide sequence ID" value="NZ_GL882623.1"/>
</dbReference>
<dbReference type="Gene3D" id="3.30.930.10">
    <property type="entry name" value="Bira Bifunctional Protein, Domain 2"/>
    <property type="match status" value="1"/>
</dbReference>
<dbReference type="GO" id="GO:0017118">
    <property type="term" value="F:lipoyltransferase activity"/>
    <property type="evidence" value="ECO:0007669"/>
    <property type="project" value="TreeGrafter"/>
</dbReference>
<dbReference type="InterPro" id="IPR045864">
    <property type="entry name" value="aa-tRNA-synth_II/BPL/LPL"/>
</dbReference>
<dbReference type="PANTHER" id="PTHR12561:SF3">
    <property type="entry name" value="LIPOYLTRANSFERASE 1, MITOCHONDRIAL"/>
    <property type="match status" value="1"/>
</dbReference>
<proteinExistence type="predicted"/>
<evidence type="ECO:0000256" key="1">
    <source>
        <dbReference type="ARBA" id="ARBA00005085"/>
    </source>
</evidence>
<dbReference type="STRING" id="763034.HMPREF9446_01371"/>
<organism evidence="3 4">
    <name type="scientific">Bacteroides fluxus YIT 12057</name>
    <dbReference type="NCBI Taxonomy" id="763034"/>
    <lineage>
        <taxon>Bacteria</taxon>
        <taxon>Pseudomonadati</taxon>
        <taxon>Bacteroidota</taxon>
        <taxon>Bacteroidia</taxon>
        <taxon>Bacteroidales</taxon>
        <taxon>Bacteroidaceae</taxon>
        <taxon>Bacteroides</taxon>
    </lineage>
</organism>
<dbReference type="GO" id="GO:0005737">
    <property type="term" value="C:cytoplasm"/>
    <property type="evidence" value="ECO:0007669"/>
    <property type="project" value="TreeGrafter"/>
</dbReference>